<dbReference type="Pfam" id="PF01810">
    <property type="entry name" value="LysE"/>
    <property type="match status" value="1"/>
</dbReference>
<dbReference type="GO" id="GO:0033228">
    <property type="term" value="P:cysteine export across plasma membrane"/>
    <property type="evidence" value="ECO:0007669"/>
    <property type="project" value="TreeGrafter"/>
</dbReference>
<sequence length="209" mass="23452">MEPISMLERSFGMDLAAYLSYCFVMRFTPGPNNLMSLAQSRERTFRGALPFLLGLHVSLFSMCTVIYLFIHALEDILPLMDLPLRILGALYLVYLTVRLFMKNGGKKTKTIDSKRLFFSALLLNWTNVKVALFMMVGYTSFLLPGGGGPVWTFLLGMVMNLMCSAANFTWALGGSLLDRFFKAHEKPVSLMIASLLLYSAAKILFPSLF</sequence>
<feature type="transmembrane region" description="Helical" evidence="6">
    <location>
        <begin position="82"/>
        <end position="101"/>
    </location>
</feature>
<dbReference type="InterPro" id="IPR001123">
    <property type="entry name" value="LeuE-type"/>
</dbReference>
<dbReference type="PANTHER" id="PTHR30086:SF20">
    <property type="entry name" value="ARGININE EXPORTER PROTEIN ARGO-RELATED"/>
    <property type="match status" value="1"/>
</dbReference>
<keyword evidence="5 6" id="KW-0472">Membrane</keyword>
<dbReference type="InParanoid" id="G4Q7S3"/>
<evidence type="ECO:0000313" key="8">
    <source>
        <dbReference type="Proteomes" id="UP000007093"/>
    </source>
</evidence>
<dbReference type="PATRIC" id="fig|568816.4.peg.2331"/>
<dbReference type="AlphaFoldDB" id="G4Q7S3"/>
<comment type="subcellular location">
    <subcellularLocation>
        <location evidence="1">Cell membrane</location>
        <topology evidence="1">Multi-pass membrane protein</topology>
    </subcellularLocation>
</comment>
<protein>
    <recommendedName>
        <fullName evidence="9">Translocator protein, LysE family</fullName>
    </recommendedName>
</protein>
<feature type="transmembrane region" description="Helical" evidence="6">
    <location>
        <begin position="153"/>
        <end position="176"/>
    </location>
</feature>
<evidence type="ECO:0000256" key="1">
    <source>
        <dbReference type="ARBA" id="ARBA00004651"/>
    </source>
</evidence>
<evidence type="ECO:0000256" key="4">
    <source>
        <dbReference type="ARBA" id="ARBA00022989"/>
    </source>
</evidence>
<evidence type="ECO:0000313" key="7">
    <source>
        <dbReference type="EMBL" id="AEQ23593.1"/>
    </source>
</evidence>
<dbReference type="HOGENOM" id="CLU_079569_1_2_9"/>
<feature type="transmembrane region" description="Helical" evidence="6">
    <location>
        <begin position="15"/>
        <end position="35"/>
    </location>
</feature>
<feature type="transmembrane region" description="Helical" evidence="6">
    <location>
        <begin position="188"/>
        <end position="205"/>
    </location>
</feature>
<proteinExistence type="predicted"/>
<dbReference type="eggNOG" id="COG1280">
    <property type="taxonomic scope" value="Bacteria"/>
</dbReference>
<dbReference type="PANTHER" id="PTHR30086">
    <property type="entry name" value="ARGININE EXPORTER PROTEIN ARGO"/>
    <property type="match status" value="1"/>
</dbReference>
<dbReference type="EMBL" id="CP003058">
    <property type="protein sequence ID" value="AEQ23593.1"/>
    <property type="molecule type" value="Genomic_DNA"/>
</dbReference>
<organism evidence="7 8">
    <name type="scientific">Acidaminococcus intestini (strain RyC-MR95)</name>
    <dbReference type="NCBI Taxonomy" id="568816"/>
    <lineage>
        <taxon>Bacteria</taxon>
        <taxon>Bacillati</taxon>
        <taxon>Bacillota</taxon>
        <taxon>Negativicutes</taxon>
        <taxon>Acidaminococcales</taxon>
        <taxon>Acidaminococcaceae</taxon>
        <taxon>Acidaminococcus</taxon>
    </lineage>
</organism>
<dbReference type="GO" id="GO:0005886">
    <property type="term" value="C:plasma membrane"/>
    <property type="evidence" value="ECO:0007669"/>
    <property type="project" value="UniProtKB-SubCell"/>
</dbReference>
<evidence type="ECO:0000256" key="2">
    <source>
        <dbReference type="ARBA" id="ARBA00022475"/>
    </source>
</evidence>
<reference evidence="7 8" key="1">
    <citation type="journal article" date="2011" name="J. Bacteriol.">
        <title>Complete genome sequence of Acidaminococcus intestini RYC-MR95, a Gram-negative bacterium from the phylum Firmicutes.</title>
        <authorList>
            <person name="D'Auria G."/>
            <person name="Galan J.C."/>
            <person name="Rodriguez-Alcayna M."/>
            <person name="Moya A."/>
            <person name="Baquero F."/>
            <person name="Latorre A."/>
        </authorList>
    </citation>
    <scope>NUCLEOTIDE SEQUENCE [LARGE SCALE GENOMIC DNA]</scope>
    <source>
        <strain evidence="7 8">RyC-MR95</strain>
    </source>
</reference>
<name>G4Q7S3_ACIIR</name>
<keyword evidence="4 6" id="KW-1133">Transmembrane helix</keyword>
<gene>
    <name evidence="7" type="ordered locus">Acin_2401</name>
</gene>
<dbReference type="STRING" id="568816.Acin_2401"/>
<dbReference type="KEGG" id="ain:Acin_2401"/>
<keyword evidence="3 6" id="KW-0812">Transmembrane</keyword>
<dbReference type="Proteomes" id="UP000007093">
    <property type="component" value="Chromosome"/>
</dbReference>
<dbReference type="GO" id="GO:0015171">
    <property type="term" value="F:amino acid transmembrane transporter activity"/>
    <property type="evidence" value="ECO:0007669"/>
    <property type="project" value="TreeGrafter"/>
</dbReference>
<evidence type="ECO:0000256" key="3">
    <source>
        <dbReference type="ARBA" id="ARBA00022692"/>
    </source>
</evidence>
<keyword evidence="2" id="KW-1003">Cell membrane</keyword>
<evidence type="ECO:0000256" key="5">
    <source>
        <dbReference type="ARBA" id="ARBA00023136"/>
    </source>
</evidence>
<evidence type="ECO:0000256" key="6">
    <source>
        <dbReference type="SAM" id="Phobius"/>
    </source>
</evidence>
<accession>G4Q7S3</accession>
<keyword evidence="8" id="KW-1185">Reference proteome</keyword>
<feature type="transmembrane region" description="Helical" evidence="6">
    <location>
        <begin position="122"/>
        <end position="141"/>
    </location>
</feature>
<evidence type="ECO:0008006" key="9">
    <source>
        <dbReference type="Google" id="ProtNLM"/>
    </source>
</evidence>
<feature type="transmembrane region" description="Helical" evidence="6">
    <location>
        <begin position="47"/>
        <end position="70"/>
    </location>
</feature>